<dbReference type="InterPro" id="IPR000595">
    <property type="entry name" value="cNMP-bd_dom"/>
</dbReference>
<keyword evidence="8" id="KW-1185">Reference proteome</keyword>
<dbReference type="InterPro" id="IPR014710">
    <property type="entry name" value="RmlC-like_jellyroll"/>
</dbReference>
<keyword evidence="1" id="KW-0805">Transcription regulation</keyword>
<dbReference type="InterPro" id="IPR018490">
    <property type="entry name" value="cNMP-bd_dom_sf"/>
</dbReference>
<dbReference type="Pfam" id="PF13545">
    <property type="entry name" value="HTH_Crp_2"/>
    <property type="match status" value="1"/>
</dbReference>
<feature type="domain" description="Cyclic nucleotide-binding" evidence="5">
    <location>
        <begin position="31"/>
        <end position="137"/>
    </location>
</feature>
<proteinExistence type="predicted"/>
<dbReference type="InterPro" id="IPR036390">
    <property type="entry name" value="WH_DNA-bd_sf"/>
</dbReference>
<reference evidence="8" key="1">
    <citation type="journal article" date="2019" name="Int. J. Syst. Evol. Microbiol.">
        <title>The Global Catalogue of Microorganisms (GCM) 10K type strain sequencing project: providing services to taxonomists for standard genome sequencing and annotation.</title>
        <authorList>
            <consortium name="The Broad Institute Genomics Platform"/>
            <consortium name="The Broad Institute Genome Sequencing Center for Infectious Disease"/>
            <person name="Wu L."/>
            <person name="Ma J."/>
        </authorList>
    </citation>
    <scope>NUCLEOTIDE SEQUENCE [LARGE SCALE GENOMIC DNA]</scope>
    <source>
        <strain evidence="8">JCM 17979</strain>
    </source>
</reference>
<name>A0ABP9B1W2_9PSEU</name>
<evidence type="ECO:0000259" key="6">
    <source>
        <dbReference type="PROSITE" id="PS51063"/>
    </source>
</evidence>
<dbReference type="PROSITE" id="PS50042">
    <property type="entry name" value="CNMP_BINDING_3"/>
    <property type="match status" value="1"/>
</dbReference>
<dbReference type="Gene3D" id="2.60.120.10">
    <property type="entry name" value="Jelly Rolls"/>
    <property type="match status" value="1"/>
</dbReference>
<gene>
    <name evidence="7" type="ORF">GCM10023200_23050</name>
</gene>
<dbReference type="InterPro" id="IPR036388">
    <property type="entry name" value="WH-like_DNA-bd_sf"/>
</dbReference>
<feature type="region of interest" description="Disordered" evidence="4">
    <location>
        <begin position="246"/>
        <end position="266"/>
    </location>
</feature>
<keyword evidence="3" id="KW-0804">Transcription</keyword>
<evidence type="ECO:0000313" key="7">
    <source>
        <dbReference type="EMBL" id="GAA4788088.1"/>
    </source>
</evidence>
<evidence type="ECO:0000313" key="8">
    <source>
        <dbReference type="Proteomes" id="UP001500928"/>
    </source>
</evidence>
<dbReference type="Proteomes" id="UP001500928">
    <property type="component" value="Unassembled WGS sequence"/>
</dbReference>
<evidence type="ECO:0000256" key="3">
    <source>
        <dbReference type="ARBA" id="ARBA00023163"/>
    </source>
</evidence>
<evidence type="ECO:0000256" key="2">
    <source>
        <dbReference type="ARBA" id="ARBA00023125"/>
    </source>
</evidence>
<dbReference type="EMBL" id="BAABHO010000015">
    <property type="protein sequence ID" value="GAA4788088.1"/>
    <property type="molecule type" value="Genomic_DNA"/>
</dbReference>
<evidence type="ECO:0000259" key="5">
    <source>
        <dbReference type="PROSITE" id="PS50042"/>
    </source>
</evidence>
<feature type="domain" description="HTH crp-type" evidence="6">
    <location>
        <begin position="168"/>
        <end position="236"/>
    </location>
</feature>
<dbReference type="SUPFAM" id="SSF51206">
    <property type="entry name" value="cAMP-binding domain-like"/>
    <property type="match status" value="1"/>
</dbReference>
<keyword evidence="2" id="KW-0238">DNA-binding</keyword>
<comment type="caution">
    <text evidence="7">The sequence shown here is derived from an EMBL/GenBank/DDBJ whole genome shotgun (WGS) entry which is preliminary data.</text>
</comment>
<evidence type="ECO:0000256" key="4">
    <source>
        <dbReference type="SAM" id="MobiDB-lite"/>
    </source>
</evidence>
<accession>A0ABP9B1W2</accession>
<evidence type="ECO:0000256" key="1">
    <source>
        <dbReference type="ARBA" id="ARBA00023015"/>
    </source>
</evidence>
<evidence type="ECO:0008006" key="9">
    <source>
        <dbReference type="Google" id="ProtNLM"/>
    </source>
</evidence>
<protein>
    <recommendedName>
        <fullName evidence="9">Crp/Fnr family transcriptional regulator</fullName>
    </recommendedName>
</protein>
<dbReference type="SMART" id="SM00419">
    <property type="entry name" value="HTH_CRP"/>
    <property type="match status" value="1"/>
</dbReference>
<organism evidence="7 8">
    <name type="scientific">Actinomycetospora chlora</name>
    <dbReference type="NCBI Taxonomy" id="663608"/>
    <lineage>
        <taxon>Bacteria</taxon>
        <taxon>Bacillati</taxon>
        <taxon>Actinomycetota</taxon>
        <taxon>Actinomycetes</taxon>
        <taxon>Pseudonocardiales</taxon>
        <taxon>Pseudonocardiaceae</taxon>
        <taxon>Actinomycetospora</taxon>
    </lineage>
</organism>
<dbReference type="PROSITE" id="PS51063">
    <property type="entry name" value="HTH_CRP_2"/>
    <property type="match status" value="1"/>
</dbReference>
<dbReference type="CDD" id="cd00038">
    <property type="entry name" value="CAP_ED"/>
    <property type="match status" value="1"/>
</dbReference>
<dbReference type="Gene3D" id="1.10.10.10">
    <property type="entry name" value="Winged helix-like DNA-binding domain superfamily/Winged helix DNA-binding domain"/>
    <property type="match status" value="1"/>
</dbReference>
<dbReference type="InterPro" id="IPR012318">
    <property type="entry name" value="HTH_CRP"/>
</dbReference>
<sequence length="266" mass="28674">MLALADGDAHHNVRYGCSMRPMVEELAEIEWFRRLAPGHLAALARSCRVETLARDAALYRSGGAPDAFFVLLAGRVGAWRGEPSDPESMLYFVTDVRHESLCLENVVADIPYFATMRALLDGTRVLRVPRSALPGMLDADRDLGIAIARHIAERLQAFTEQMTDLGSLPVTRRVAKFLLACQRPDADLIVVTLRQAEVASRLGAARQSVNQALATLAARGIIQPVGRGVYHLLDRPALVALARGGAAPGPGRPARGVVGSARARDA</sequence>
<dbReference type="SUPFAM" id="SSF46785">
    <property type="entry name" value="Winged helix' DNA-binding domain"/>
    <property type="match status" value="1"/>
</dbReference>